<dbReference type="Pfam" id="PF11905">
    <property type="entry name" value="DUF3425"/>
    <property type="match status" value="1"/>
</dbReference>
<dbReference type="CDD" id="cd14688">
    <property type="entry name" value="bZIP_YAP"/>
    <property type="match status" value="1"/>
</dbReference>
<dbReference type="Proteomes" id="UP000800097">
    <property type="component" value="Unassembled WGS sequence"/>
</dbReference>
<dbReference type="AlphaFoldDB" id="A0A6A6J7N9"/>
<reference evidence="3" key="1">
    <citation type="journal article" date="2020" name="Stud. Mycol.">
        <title>101 Dothideomycetes genomes: a test case for predicting lifestyles and emergence of pathogens.</title>
        <authorList>
            <person name="Haridas S."/>
            <person name="Albert R."/>
            <person name="Binder M."/>
            <person name="Bloem J."/>
            <person name="Labutti K."/>
            <person name="Salamov A."/>
            <person name="Andreopoulos B."/>
            <person name="Baker S."/>
            <person name="Barry K."/>
            <person name="Bills G."/>
            <person name="Bluhm B."/>
            <person name="Cannon C."/>
            <person name="Castanera R."/>
            <person name="Culley D."/>
            <person name="Daum C."/>
            <person name="Ezra D."/>
            <person name="Gonzalez J."/>
            <person name="Henrissat B."/>
            <person name="Kuo A."/>
            <person name="Liang C."/>
            <person name="Lipzen A."/>
            <person name="Lutzoni F."/>
            <person name="Magnuson J."/>
            <person name="Mondo S."/>
            <person name="Nolan M."/>
            <person name="Ohm R."/>
            <person name="Pangilinan J."/>
            <person name="Park H.-J."/>
            <person name="Ramirez L."/>
            <person name="Alfaro M."/>
            <person name="Sun H."/>
            <person name="Tritt A."/>
            <person name="Yoshinaga Y."/>
            <person name="Zwiers L.-H."/>
            <person name="Turgeon B."/>
            <person name="Goodwin S."/>
            <person name="Spatafora J."/>
            <person name="Crous P."/>
            <person name="Grigoriev I."/>
        </authorList>
    </citation>
    <scope>NUCLEOTIDE SEQUENCE</scope>
    <source>
        <strain evidence="3">CBS 379.55</strain>
    </source>
</reference>
<dbReference type="RefSeq" id="XP_033649557.1">
    <property type="nucleotide sequence ID" value="XM_033799311.1"/>
</dbReference>
<accession>A0A6A6J7N9</accession>
<protein>
    <recommendedName>
        <fullName evidence="5">BZIP domain-containing protein</fullName>
    </recommendedName>
</protein>
<keyword evidence="4" id="KW-1185">Reference proteome</keyword>
<gene>
    <name evidence="3" type="ORF">EI97DRAFT_437300</name>
</gene>
<dbReference type="GeneID" id="54552486"/>
<name>A0A6A6J7N9_WESOR</name>
<evidence type="ECO:0000256" key="2">
    <source>
        <dbReference type="SAM" id="MobiDB-lite"/>
    </source>
</evidence>
<proteinExistence type="predicted"/>
<feature type="region of interest" description="Disordered" evidence="2">
    <location>
        <begin position="85"/>
        <end position="116"/>
    </location>
</feature>
<dbReference type="EMBL" id="ML986528">
    <property type="protein sequence ID" value="KAF2272018.1"/>
    <property type="molecule type" value="Genomic_DNA"/>
</dbReference>
<keyword evidence="1" id="KW-0175">Coiled coil</keyword>
<sequence length="449" mass="50166">MERSRSVANLTLEQLYRKRAFDRINQRASRARKKSRIDELEKELGELREQLQRSEEKVRRLQHSEAVLREAIDAARFALHKIDSTSPSLNKPFPSPPASTHTTGSGGEDSAVSSTAEDGTTVIPAIGAALHSGPEVAPLARQDLYNFPDISIKDDTASFAVKDDATGLTLDLPLAQDIDSALQYEGFVTDPCSMSPLSLSFLTRFSNQSSGEACISPISNPSSQDVERPWERLPLHIDPTCRLDTVLLEQAKLNRQRLQTCGPIPELSAGNQAFPSISSLLNPEPDSSQAPISNAIGTHGRITMEIPSLPAKIAMMYNMCHLLRWLISPTKQNYEAMPEYLRPLEIQLTTPHPVWIDLIVWPEARERIIKYMDWTQFPTLRSVGNQSISINWPHGQSEIFTAVSEKGIALRPRFENHIRQLQNWTFTSELSDAFPFLKDMTQGCGAQQL</sequence>
<dbReference type="InterPro" id="IPR021833">
    <property type="entry name" value="DUF3425"/>
</dbReference>
<evidence type="ECO:0000313" key="3">
    <source>
        <dbReference type="EMBL" id="KAF2272018.1"/>
    </source>
</evidence>
<feature type="coiled-coil region" evidence="1">
    <location>
        <begin position="23"/>
        <end position="71"/>
    </location>
</feature>
<organism evidence="3 4">
    <name type="scientific">Westerdykella ornata</name>
    <dbReference type="NCBI Taxonomy" id="318751"/>
    <lineage>
        <taxon>Eukaryota</taxon>
        <taxon>Fungi</taxon>
        <taxon>Dikarya</taxon>
        <taxon>Ascomycota</taxon>
        <taxon>Pezizomycotina</taxon>
        <taxon>Dothideomycetes</taxon>
        <taxon>Pleosporomycetidae</taxon>
        <taxon>Pleosporales</taxon>
        <taxon>Sporormiaceae</taxon>
        <taxon>Westerdykella</taxon>
    </lineage>
</organism>
<evidence type="ECO:0008006" key="5">
    <source>
        <dbReference type="Google" id="ProtNLM"/>
    </source>
</evidence>
<evidence type="ECO:0000256" key="1">
    <source>
        <dbReference type="SAM" id="Coils"/>
    </source>
</evidence>
<dbReference type="PANTHER" id="PTHR37012">
    <property type="entry name" value="B-ZIP TRANSCRIPTION FACTOR (EUROFUNG)-RELATED"/>
    <property type="match status" value="1"/>
</dbReference>
<dbReference type="OrthoDB" id="2985014at2759"/>
<evidence type="ECO:0000313" key="4">
    <source>
        <dbReference type="Proteomes" id="UP000800097"/>
    </source>
</evidence>